<dbReference type="CDD" id="cd00882">
    <property type="entry name" value="Ras_like_GTPase"/>
    <property type="match status" value="1"/>
</dbReference>
<keyword evidence="2" id="KW-1185">Reference proteome</keyword>
<proteinExistence type="predicted"/>
<accession>A0ABV8GZH4</accession>
<dbReference type="InterPro" id="IPR027417">
    <property type="entry name" value="P-loop_NTPase"/>
</dbReference>
<dbReference type="RefSeq" id="WP_379496490.1">
    <property type="nucleotide sequence ID" value="NZ_JBHSAO010000006.1"/>
</dbReference>
<sequence>MSNQSYYVSGNTAEGLLNYLPSNIESLNRIIVLKHPSETIKTKVIKQVFEGYTSKYKLEILKSSYGLNYLDGVIIREKSVAILSDRVAFKELNHTMDIDLSTVIGEHQGTTENHTTNMEKFNSLVTQAHKNFAIGLKIHDQLEAIYINEMNFKRADELTNDLIKVLLQNQKKQNRQAHVYHRFFGTNTADGIVNEVPHLIEDITNVYFIKGRAGTGKSTFMKKISKTCEQHGFDVELYHCSFDPNSLDMVLVRELDFCIFDSTDPHEFFPKREGEIIIDLYKETVTPGTDEKFAEQIHSINTHYKSYMKKGIHDLQKAGKYFEENEQKYIHTDQEIVRAYELMKGFV</sequence>
<evidence type="ECO:0008006" key="3">
    <source>
        <dbReference type="Google" id="ProtNLM"/>
    </source>
</evidence>
<gene>
    <name evidence="1" type="ORF">ACFOUV_09320</name>
</gene>
<evidence type="ECO:0000313" key="2">
    <source>
        <dbReference type="Proteomes" id="UP001595772"/>
    </source>
</evidence>
<comment type="caution">
    <text evidence="1">The sequence shown here is derived from an EMBL/GenBank/DDBJ whole genome shotgun (WGS) entry which is preliminary data.</text>
</comment>
<name>A0ABV8GZH4_9BACI</name>
<protein>
    <recommendedName>
        <fullName evidence="3">Nucleotide kinase</fullName>
    </recommendedName>
</protein>
<reference evidence="2" key="1">
    <citation type="journal article" date="2019" name="Int. J. Syst. Evol. Microbiol.">
        <title>The Global Catalogue of Microorganisms (GCM) 10K type strain sequencing project: providing services to taxonomists for standard genome sequencing and annotation.</title>
        <authorList>
            <consortium name="The Broad Institute Genomics Platform"/>
            <consortium name="The Broad Institute Genome Sequencing Center for Infectious Disease"/>
            <person name="Wu L."/>
            <person name="Ma J."/>
        </authorList>
    </citation>
    <scope>NUCLEOTIDE SEQUENCE [LARGE SCALE GENOMIC DNA]</scope>
    <source>
        <strain evidence="2">IBRC-M 10703</strain>
    </source>
</reference>
<dbReference type="SUPFAM" id="SSF52540">
    <property type="entry name" value="P-loop containing nucleoside triphosphate hydrolases"/>
    <property type="match status" value="1"/>
</dbReference>
<organism evidence="1 2">
    <name type="scientific">Oceanobacillus longus</name>
    <dbReference type="NCBI Taxonomy" id="930120"/>
    <lineage>
        <taxon>Bacteria</taxon>
        <taxon>Bacillati</taxon>
        <taxon>Bacillota</taxon>
        <taxon>Bacilli</taxon>
        <taxon>Bacillales</taxon>
        <taxon>Bacillaceae</taxon>
        <taxon>Oceanobacillus</taxon>
    </lineage>
</organism>
<evidence type="ECO:0000313" key="1">
    <source>
        <dbReference type="EMBL" id="MFC4023994.1"/>
    </source>
</evidence>
<dbReference type="Proteomes" id="UP001595772">
    <property type="component" value="Unassembled WGS sequence"/>
</dbReference>
<dbReference type="EMBL" id="JBHSAO010000006">
    <property type="protein sequence ID" value="MFC4023994.1"/>
    <property type="molecule type" value="Genomic_DNA"/>
</dbReference>